<dbReference type="SUPFAM" id="SSF56300">
    <property type="entry name" value="Metallo-dependent phosphatases"/>
    <property type="match status" value="1"/>
</dbReference>
<dbReference type="InterPro" id="IPR004843">
    <property type="entry name" value="Calcineurin-like_PHP"/>
</dbReference>
<dbReference type="PANTHER" id="PTHR10139">
    <property type="entry name" value="DOUBLE-STRAND BREAK REPAIR PROTEIN MRE11"/>
    <property type="match status" value="1"/>
</dbReference>
<evidence type="ECO:0000313" key="20">
    <source>
        <dbReference type="EMBL" id="TRY76797.1"/>
    </source>
</evidence>
<dbReference type="InterPro" id="IPR038487">
    <property type="entry name" value="Mre11_capping_dom"/>
</dbReference>
<comment type="cofactor">
    <cofactor evidence="1 16">
        <name>Mn(2+)</name>
        <dbReference type="ChEBI" id="CHEBI:29035"/>
    </cofactor>
</comment>
<evidence type="ECO:0000256" key="2">
    <source>
        <dbReference type="ARBA" id="ARBA00004123"/>
    </source>
</evidence>
<feature type="compositionally biased region" description="Polar residues" evidence="18">
    <location>
        <begin position="629"/>
        <end position="646"/>
    </location>
</feature>
<dbReference type="GO" id="GO:0000014">
    <property type="term" value="F:single-stranded DNA endodeoxyribonuclease activity"/>
    <property type="evidence" value="ECO:0007669"/>
    <property type="project" value="TreeGrafter"/>
</dbReference>
<evidence type="ECO:0000256" key="13">
    <source>
        <dbReference type="ARBA" id="ARBA00023211"/>
    </source>
</evidence>
<evidence type="ECO:0000256" key="10">
    <source>
        <dbReference type="ARBA" id="ARBA00022801"/>
    </source>
</evidence>
<keyword evidence="7" id="KW-0479">Metal-binding</keyword>
<dbReference type="GO" id="GO:0097552">
    <property type="term" value="P:mitochondrial double-strand break repair via homologous recombination"/>
    <property type="evidence" value="ECO:0007669"/>
    <property type="project" value="TreeGrafter"/>
</dbReference>
<keyword evidence="11 16" id="KW-0269">Exonuclease</keyword>
<dbReference type="Proteomes" id="UP000318571">
    <property type="component" value="Chromosome 5"/>
</dbReference>
<comment type="similarity">
    <text evidence="4 16">Belongs to the MRE11/RAD32 family.</text>
</comment>
<evidence type="ECO:0000256" key="11">
    <source>
        <dbReference type="ARBA" id="ARBA00022839"/>
    </source>
</evidence>
<dbReference type="GO" id="GO:0031573">
    <property type="term" value="P:mitotic intra-S DNA damage checkpoint signaling"/>
    <property type="evidence" value="ECO:0007669"/>
    <property type="project" value="TreeGrafter"/>
</dbReference>
<keyword evidence="9 16" id="KW-0227">DNA damage</keyword>
<keyword evidence="10 16" id="KW-0378">Hydrolase</keyword>
<dbReference type="GO" id="GO:0006303">
    <property type="term" value="P:double-strand break repair via nonhomologous end joining"/>
    <property type="evidence" value="ECO:0007669"/>
    <property type="project" value="TreeGrafter"/>
</dbReference>
<evidence type="ECO:0000256" key="1">
    <source>
        <dbReference type="ARBA" id="ARBA00001936"/>
    </source>
</evidence>
<keyword evidence="15 16" id="KW-0469">Meiosis</keyword>
<keyword evidence="12 16" id="KW-0234">DNA repair</keyword>
<evidence type="ECO:0000256" key="14">
    <source>
        <dbReference type="ARBA" id="ARBA00023242"/>
    </source>
</evidence>
<dbReference type="Pfam" id="PF00149">
    <property type="entry name" value="Metallophos"/>
    <property type="match status" value="1"/>
</dbReference>
<feature type="domain" description="Mre11 DNA-binding" evidence="19">
    <location>
        <begin position="318"/>
        <end position="490"/>
    </location>
</feature>
<evidence type="ECO:0000256" key="15">
    <source>
        <dbReference type="ARBA" id="ARBA00023254"/>
    </source>
</evidence>
<dbReference type="InterPro" id="IPR007281">
    <property type="entry name" value="Mre11_DNA-bd"/>
</dbReference>
<feature type="active site" description="Proton donor" evidence="17">
    <location>
        <position position="139"/>
    </location>
</feature>
<evidence type="ECO:0000256" key="18">
    <source>
        <dbReference type="SAM" id="MobiDB-lite"/>
    </source>
</evidence>
<reference evidence="20 21" key="1">
    <citation type="journal article" date="2018" name="Nat. Ecol. Evol.">
        <title>Genomic signatures of mitonuclear coevolution across populations of Tigriopus californicus.</title>
        <authorList>
            <person name="Barreto F.S."/>
            <person name="Watson E.T."/>
            <person name="Lima T.G."/>
            <person name="Willett C.S."/>
            <person name="Edmands S."/>
            <person name="Li W."/>
            <person name="Burton R.S."/>
        </authorList>
    </citation>
    <scope>NUCLEOTIDE SEQUENCE [LARGE SCALE GENOMIC DNA]</scope>
    <source>
        <strain evidence="20 21">San Diego</strain>
    </source>
</reference>
<comment type="caution">
    <text evidence="20">The sequence shown here is derived from an EMBL/GenBank/DDBJ whole genome shotgun (WGS) entry which is preliminary data.</text>
</comment>
<keyword evidence="8 16" id="KW-0255">Endonuclease</keyword>
<dbReference type="PANTHER" id="PTHR10139:SF1">
    <property type="entry name" value="DOUBLE-STRAND BREAK REPAIR PROTEIN MRE11"/>
    <property type="match status" value="1"/>
</dbReference>
<dbReference type="GO" id="GO:0035861">
    <property type="term" value="C:site of double-strand break"/>
    <property type="evidence" value="ECO:0007669"/>
    <property type="project" value="TreeGrafter"/>
</dbReference>
<organism evidence="20 21">
    <name type="scientific">Tigriopus californicus</name>
    <name type="common">Marine copepod</name>
    <dbReference type="NCBI Taxonomy" id="6832"/>
    <lineage>
        <taxon>Eukaryota</taxon>
        <taxon>Metazoa</taxon>
        <taxon>Ecdysozoa</taxon>
        <taxon>Arthropoda</taxon>
        <taxon>Crustacea</taxon>
        <taxon>Multicrustacea</taxon>
        <taxon>Hexanauplia</taxon>
        <taxon>Copepoda</taxon>
        <taxon>Harpacticoida</taxon>
        <taxon>Harpacticidae</taxon>
        <taxon>Tigriopus</taxon>
    </lineage>
</organism>
<dbReference type="GO" id="GO:0030870">
    <property type="term" value="C:Mre11 complex"/>
    <property type="evidence" value="ECO:0007669"/>
    <property type="project" value="UniProtKB-UniRule"/>
</dbReference>
<dbReference type="GO" id="GO:0042138">
    <property type="term" value="P:meiotic DNA double-strand break formation"/>
    <property type="evidence" value="ECO:0007669"/>
    <property type="project" value="TreeGrafter"/>
</dbReference>
<evidence type="ECO:0000256" key="4">
    <source>
        <dbReference type="ARBA" id="ARBA00009028"/>
    </source>
</evidence>
<dbReference type="InterPro" id="IPR003701">
    <property type="entry name" value="Mre11"/>
</dbReference>
<accession>A0A553PGI5</accession>
<evidence type="ECO:0000256" key="5">
    <source>
        <dbReference type="ARBA" id="ARBA00022454"/>
    </source>
</evidence>
<evidence type="ECO:0000256" key="7">
    <source>
        <dbReference type="ARBA" id="ARBA00022723"/>
    </source>
</evidence>
<comment type="function">
    <text evidence="16">Core component of the MRN complex, which plays a central role in double-strand break (DSB) repair, DNA recombination, maintenance of telomere integrity and meiosis. The MRN complex is involved in the repair of DNA double-strand breaks (DSBs) via homologous recombination (HR), an error-free mechanism which primarily occurs during S and G2 phases. The complex (1) mediates the end resection of damaged DNA, which generates proper single-stranded DNA, a key initial steps in HR, and is (2) required for the recruitment of other repair factors and efficient activation of ATM and ATR upon DNA damage. Within the MRN complex, MRE11 possesses both single-strand endonuclease activity and double-strand-specific 3'-5' exonuclease activity. MRE11 first endonucleolytically cleaves the 5' strand at DNA DSB ends to prevent non-homologous end joining (NHEJ) and licence HR. It then generates a single-stranded DNA gap via 3' to 5' exonucleolytic degradation, which is required for single-strand invasion and recombination.</text>
</comment>
<dbReference type="OrthoDB" id="30417at2759"/>
<dbReference type="GO" id="GO:0008296">
    <property type="term" value="F:3'-5'-DNA exonuclease activity"/>
    <property type="evidence" value="ECO:0007669"/>
    <property type="project" value="InterPro"/>
</dbReference>
<dbReference type="GO" id="GO:0000724">
    <property type="term" value="P:double-strand break repair via homologous recombination"/>
    <property type="evidence" value="ECO:0007669"/>
    <property type="project" value="TreeGrafter"/>
</dbReference>
<sequence>MSPASSLTAPDADPANVLRILVATDNHVGYDERQKWGQDALITLREIMQMAKDQQVDFVLLGGDLYDKNRPSRFTEMKTVEIFREFVMGDAPIALEFVSDPEVNFGTRTHRHAPLVQEVNFMNPNLNIALPVFSIHGNHDDPVGMGEYSAMDLLHTAGLVNYFGRIDNPDPTRPPATSGDKPVEISPLLFKKGTAKLALYGMSAISNDRAHRLFRHDLVTFPRPAEDTEDWVNVFVVHQNRAEYNPKSNLPIECLPAHLDLVIWGHEHECRIIPEEHAVREGQSVMVCQPGSSVATSLIHGEAKPKHVGLLKISSEGFAITPLPLKTIRPMIIKTLDIEKELEHIRGNEPEKYIHNEVEKFLRQTVEEILETQLDSLVTGHPDQPRVPRIQLKVEYTDPKFVINAVRFGGYYSKRVAQPEKLILFKTRRLKSDPNGTDVAMDRESLASIIQRTGSSIEEHVTKYFQTTQDDKAQLKLLSIKGMAEGVTYHVDKDYKSGIEELVTMNIDKAVESLLKMGDEAEDPTDQVVDEALSRLLGVKRKPIQTEEETRRYLEEKRVTARKRGPSVKSAGAMLDSDVEEEEEDGRGVLGGFASDEETSNGSNRGRGRGQRGRGRATRARGSRGTPAANRTATKTSARSSKNTSIASFFSQNTSASSSSRTKKSVVYESDSD</sequence>
<dbReference type="PIRSF" id="PIRSF000882">
    <property type="entry name" value="DSB_repair_MRE11"/>
    <property type="match status" value="1"/>
</dbReference>
<feature type="compositionally biased region" description="Basic residues" evidence="18">
    <location>
        <begin position="606"/>
        <end position="622"/>
    </location>
</feature>
<evidence type="ECO:0000256" key="12">
    <source>
        <dbReference type="ARBA" id="ARBA00023204"/>
    </source>
</evidence>
<dbReference type="InterPro" id="IPR041796">
    <property type="entry name" value="Mre11_N"/>
</dbReference>
<dbReference type="Pfam" id="PF04152">
    <property type="entry name" value="Mre11_DNA_bind"/>
    <property type="match status" value="1"/>
</dbReference>
<dbReference type="GO" id="GO:0030145">
    <property type="term" value="F:manganese ion binding"/>
    <property type="evidence" value="ECO:0007669"/>
    <property type="project" value="UniProtKB-UniRule"/>
</dbReference>
<dbReference type="STRING" id="6832.A0A553PGI5"/>
<keyword evidence="14 16" id="KW-0539">Nucleus</keyword>
<name>A0A553PGI5_TIGCA</name>
<keyword evidence="13 16" id="KW-0464">Manganese</keyword>
<dbReference type="InterPro" id="IPR029052">
    <property type="entry name" value="Metallo-depent_PP-like"/>
</dbReference>
<keyword evidence="5" id="KW-0158">Chromosome</keyword>
<evidence type="ECO:0000259" key="19">
    <source>
        <dbReference type="SMART" id="SM01347"/>
    </source>
</evidence>
<evidence type="ECO:0000256" key="9">
    <source>
        <dbReference type="ARBA" id="ARBA00022763"/>
    </source>
</evidence>
<dbReference type="GO" id="GO:0007095">
    <property type="term" value="P:mitotic G2 DNA damage checkpoint signaling"/>
    <property type="evidence" value="ECO:0007669"/>
    <property type="project" value="TreeGrafter"/>
</dbReference>
<protein>
    <recommendedName>
        <fullName evidence="16">Double-strand break repair protein</fullName>
    </recommendedName>
</protein>
<evidence type="ECO:0000313" key="21">
    <source>
        <dbReference type="Proteomes" id="UP000318571"/>
    </source>
</evidence>
<evidence type="ECO:0000256" key="6">
    <source>
        <dbReference type="ARBA" id="ARBA00022722"/>
    </source>
</evidence>
<dbReference type="Gene3D" id="3.30.110.110">
    <property type="entry name" value="Mre11, capping domain"/>
    <property type="match status" value="1"/>
</dbReference>
<dbReference type="GO" id="GO:0000723">
    <property type="term" value="P:telomere maintenance"/>
    <property type="evidence" value="ECO:0007669"/>
    <property type="project" value="TreeGrafter"/>
</dbReference>
<evidence type="ECO:0000256" key="3">
    <source>
        <dbReference type="ARBA" id="ARBA00004286"/>
    </source>
</evidence>
<feature type="region of interest" description="Disordered" evidence="18">
    <location>
        <begin position="557"/>
        <end position="673"/>
    </location>
</feature>
<keyword evidence="21" id="KW-1185">Reference proteome</keyword>
<gene>
    <name evidence="20" type="ORF">TCAL_07415</name>
</gene>
<dbReference type="CDD" id="cd00840">
    <property type="entry name" value="MPP_Mre11_N"/>
    <property type="match status" value="1"/>
</dbReference>
<proteinExistence type="inferred from homology"/>
<feature type="compositionally biased region" description="Low complexity" evidence="18">
    <location>
        <begin position="647"/>
        <end position="660"/>
    </location>
</feature>
<dbReference type="AlphaFoldDB" id="A0A553PGI5"/>
<comment type="subcellular location">
    <subcellularLocation>
        <location evidence="3">Chromosome</location>
    </subcellularLocation>
    <subcellularLocation>
        <location evidence="2 16">Nucleus</location>
    </subcellularLocation>
</comment>
<dbReference type="Gene3D" id="3.60.21.10">
    <property type="match status" value="1"/>
</dbReference>
<dbReference type="EMBL" id="VCGU01000004">
    <property type="protein sequence ID" value="TRY76797.1"/>
    <property type="molecule type" value="Genomic_DNA"/>
</dbReference>
<evidence type="ECO:0000256" key="17">
    <source>
        <dbReference type="PIRSR" id="PIRSR000882-1"/>
    </source>
</evidence>
<keyword evidence="6 16" id="KW-0540">Nuclease</keyword>
<evidence type="ECO:0000256" key="16">
    <source>
        <dbReference type="PIRNR" id="PIRNR000882"/>
    </source>
</evidence>
<dbReference type="OMA" id="ESCMFNA"/>
<dbReference type="SMART" id="SM01347">
    <property type="entry name" value="Mre11_DNA_bind"/>
    <property type="match status" value="1"/>
</dbReference>
<evidence type="ECO:0000256" key="8">
    <source>
        <dbReference type="ARBA" id="ARBA00022759"/>
    </source>
</evidence>